<dbReference type="GO" id="GO:0005525">
    <property type="term" value="F:GTP binding"/>
    <property type="evidence" value="ECO:0007669"/>
    <property type="project" value="UniProtKB-KW"/>
</dbReference>
<evidence type="ECO:0000256" key="4">
    <source>
        <dbReference type="ARBA" id="ARBA00022490"/>
    </source>
</evidence>
<keyword evidence="5" id="KW-0493">Microtubule</keyword>
<dbReference type="GO" id="GO:0046872">
    <property type="term" value="F:metal ion binding"/>
    <property type="evidence" value="ECO:0007669"/>
    <property type="project" value="UniProtKB-KW"/>
</dbReference>
<dbReference type="PRINTS" id="PR01162">
    <property type="entry name" value="ALPHATUBULIN"/>
</dbReference>
<dbReference type="InterPro" id="IPR036525">
    <property type="entry name" value="Tubulin/FtsZ_GTPase_sf"/>
</dbReference>
<dbReference type="PRINTS" id="PR01161">
    <property type="entry name" value="TUBULIN"/>
</dbReference>
<keyword evidence="9" id="KW-0460">Magnesium</keyword>
<dbReference type="InterPro" id="IPR017975">
    <property type="entry name" value="Tubulin_CS"/>
</dbReference>
<dbReference type="GO" id="GO:0005200">
    <property type="term" value="F:structural constituent of cytoskeleton"/>
    <property type="evidence" value="ECO:0007669"/>
    <property type="project" value="InterPro"/>
</dbReference>
<dbReference type="InterPro" id="IPR018316">
    <property type="entry name" value="Tubulin/FtsZ_2-layer-sand-dom"/>
</dbReference>
<evidence type="ECO:0000256" key="3">
    <source>
        <dbReference type="ARBA" id="ARBA00009636"/>
    </source>
</evidence>
<dbReference type="GO" id="GO:0003677">
    <property type="term" value="F:DNA binding"/>
    <property type="evidence" value="ECO:0007669"/>
    <property type="project" value="InterPro"/>
</dbReference>
<evidence type="ECO:0000259" key="14">
    <source>
        <dbReference type="SMART" id="SM00864"/>
    </source>
</evidence>
<feature type="signal peptide" evidence="13">
    <location>
        <begin position="1"/>
        <end position="16"/>
    </location>
</feature>
<dbReference type="GO" id="GO:0007017">
    <property type="term" value="P:microtubule-based process"/>
    <property type="evidence" value="ECO:0007669"/>
    <property type="project" value="InterPro"/>
</dbReference>
<evidence type="ECO:0000313" key="17">
    <source>
        <dbReference type="EMBL" id="CAF3922658.1"/>
    </source>
</evidence>
<keyword evidence="10" id="KW-0342">GTP-binding</keyword>
<dbReference type="EMBL" id="CAJOBC010007142">
    <property type="protein sequence ID" value="CAF3922658.1"/>
    <property type="molecule type" value="Genomic_DNA"/>
</dbReference>
<feature type="domain" description="Tubulin/FtsZ GTPase" evidence="14">
    <location>
        <begin position="43"/>
        <end position="240"/>
    </location>
</feature>
<comment type="caution">
    <text evidence="16">The sequence shown here is derived from an EMBL/GenBank/DDBJ whole genome shotgun (WGS) entry which is preliminary data.</text>
</comment>
<evidence type="ECO:0008006" key="19">
    <source>
        <dbReference type="Google" id="ProtNLM"/>
    </source>
</evidence>
<comment type="subcellular location">
    <subcellularLocation>
        <location evidence="2">Cytoplasm</location>
        <location evidence="2">Cytoskeleton</location>
    </subcellularLocation>
</comment>
<evidence type="ECO:0000256" key="1">
    <source>
        <dbReference type="ARBA" id="ARBA00001946"/>
    </source>
</evidence>
<keyword evidence="7" id="KW-0547">Nucleotide-binding</keyword>
<dbReference type="InterPro" id="IPR000217">
    <property type="entry name" value="Tubulin"/>
</dbReference>
<evidence type="ECO:0000256" key="7">
    <source>
        <dbReference type="ARBA" id="ARBA00022741"/>
    </source>
</evidence>
<organism evidence="16 18">
    <name type="scientific">Didymodactylos carnosus</name>
    <dbReference type="NCBI Taxonomy" id="1234261"/>
    <lineage>
        <taxon>Eukaryota</taxon>
        <taxon>Metazoa</taxon>
        <taxon>Spiralia</taxon>
        <taxon>Gnathifera</taxon>
        <taxon>Rotifera</taxon>
        <taxon>Eurotatoria</taxon>
        <taxon>Bdelloidea</taxon>
        <taxon>Philodinida</taxon>
        <taxon>Philodinidae</taxon>
        <taxon>Didymodactylos</taxon>
    </lineage>
</organism>
<accession>A0A814TAM5</accession>
<dbReference type="CDD" id="cd02186">
    <property type="entry name" value="alpha_tubulin"/>
    <property type="match status" value="1"/>
</dbReference>
<dbReference type="AlphaFoldDB" id="A0A814TAM5"/>
<keyword evidence="8" id="KW-0378">Hydrolase</keyword>
<keyword evidence="6" id="KW-0479">Metal-binding</keyword>
<dbReference type="GO" id="GO:0016787">
    <property type="term" value="F:hydrolase activity"/>
    <property type="evidence" value="ECO:0007669"/>
    <property type="project" value="UniProtKB-KW"/>
</dbReference>
<reference evidence="16" key="1">
    <citation type="submission" date="2021-02" db="EMBL/GenBank/DDBJ databases">
        <authorList>
            <person name="Nowell W R."/>
        </authorList>
    </citation>
    <scope>NUCLEOTIDE SEQUENCE</scope>
</reference>
<evidence type="ECO:0000313" key="18">
    <source>
        <dbReference type="Proteomes" id="UP000663829"/>
    </source>
</evidence>
<dbReference type="SUPFAM" id="SSF52490">
    <property type="entry name" value="Tubulin nucleotide-binding domain-like"/>
    <property type="match status" value="1"/>
</dbReference>
<comment type="cofactor">
    <cofactor evidence="1">
        <name>Mg(2+)</name>
        <dbReference type="ChEBI" id="CHEBI:18420"/>
    </cofactor>
</comment>
<protein>
    <recommendedName>
        <fullName evidence="19">Tubulin alpha chain</fullName>
    </recommendedName>
</protein>
<evidence type="ECO:0000256" key="9">
    <source>
        <dbReference type="ARBA" id="ARBA00022842"/>
    </source>
</evidence>
<evidence type="ECO:0000256" key="6">
    <source>
        <dbReference type="ARBA" id="ARBA00022723"/>
    </source>
</evidence>
<dbReference type="EMBL" id="CAJNOQ010007144">
    <property type="protein sequence ID" value="CAF1159212.1"/>
    <property type="molecule type" value="Genomic_DNA"/>
</dbReference>
<dbReference type="Pfam" id="PF03953">
    <property type="entry name" value="Tubulin_C"/>
    <property type="match status" value="1"/>
</dbReference>
<dbReference type="InterPro" id="IPR002452">
    <property type="entry name" value="Alpha_tubulin"/>
</dbReference>
<feature type="domain" description="Tubulin/FtsZ 2-layer sandwich" evidence="15">
    <location>
        <begin position="243"/>
        <end position="386"/>
    </location>
</feature>
<evidence type="ECO:0000256" key="2">
    <source>
        <dbReference type="ARBA" id="ARBA00004245"/>
    </source>
</evidence>
<evidence type="ECO:0000256" key="13">
    <source>
        <dbReference type="SAM" id="SignalP"/>
    </source>
</evidence>
<dbReference type="SMART" id="SM00865">
    <property type="entry name" value="Tubulin_C"/>
    <property type="match status" value="1"/>
</dbReference>
<evidence type="ECO:0000256" key="8">
    <source>
        <dbReference type="ARBA" id="ARBA00022801"/>
    </source>
</evidence>
<keyword evidence="4" id="KW-0963">Cytoplasm</keyword>
<evidence type="ECO:0000256" key="11">
    <source>
        <dbReference type="ARBA" id="ARBA00023212"/>
    </source>
</evidence>
<dbReference type="PANTHER" id="PTHR11588">
    <property type="entry name" value="TUBULIN"/>
    <property type="match status" value="1"/>
</dbReference>
<evidence type="ECO:0000256" key="5">
    <source>
        <dbReference type="ARBA" id="ARBA00022701"/>
    </source>
</evidence>
<dbReference type="OrthoDB" id="9980149at2759"/>
<proteinExistence type="inferred from homology"/>
<dbReference type="InterPro" id="IPR037103">
    <property type="entry name" value="Tubulin/FtsZ-like_C"/>
</dbReference>
<dbReference type="SMART" id="SM00864">
    <property type="entry name" value="Tubulin"/>
    <property type="match status" value="1"/>
</dbReference>
<dbReference type="InterPro" id="IPR036617">
    <property type="entry name" value="BAF_sf"/>
</dbReference>
<name>A0A814TAM5_9BILA</name>
<dbReference type="InterPro" id="IPR023123">
    <property type="entry name" value="Tubulin_C"/>
</dbReference>
<dbReference type="SUPFAM" id="SSF55307">
    <property type="entry name" value="Tubulin C-terminal domain-like"/>
    <property type="match status" value="1"/>
</dbReference>
<evidence type="ECO:0000259" key="15">
    <source>
        <dbReference type="SMART" id="SM00865"/>
    </source>
</evidence>
<gene>
    <name evidence="16" type="ORF">GPM918_LOCUS21588</name>
    <name evidence="17" type="ORF">SRO942_LOCUS21584</name>
</gene>
<dbReference type="InterPro" id="IPR008280">
    <property type="entry name" value="Tub_FtsZ_C"/>
</dbReference>
<keyword evidence="13" id="KW-0732">Signal</keyword>
<keyword evidence="18" id="KW-1185">Reference proteome</keyword>
<feature type="chain" id="PRO_5036410806" description="Tubulin alpha chain" evidence="13">
    <location>
        <begin position="17"/>
        <end position="560"/>
    </location>
</feature>
<comment type="similarity">
    <text evidence="3">Belongs to the tubulin family.</text>
</comment>
<dbReference type="Proteomes" id="UP000663829">
    <property type="component" value="Unassembled WGS sequence"/>
</dbReference>
<evidence type="ECO:0000256" key="12">
    <source>
        <dbReference type="ARBA" id="ARBA00049117"/>
    </source>
</evidence>
<dbReference type="Gene3D" id="1.10.287.600">
    <property type="entry name" value="Helix hairpin bin"/>
    <property type="match status" value="1"/>
</dbReference>
<dbReference type="SUPFAM" id="SSF47798">
    <property type="entry name" value="Barrier-to-autointegration factor, BAF"/>
    <property type="match status" value="1"/>
</dbReference>
<dbReference type="Proteomes" id="UP000681722">
    <property type="component" value="Unassembled WGS sequence"/>
</dbReference>
<dbReference type="PROSITE" id="PS00227">
    <property type="entry name" value="TUBULIN"/>
    <property type="match status" value="1"/>
</dbReference>
<sequence>MTYLFAVCISLGHACWELFCLEHGIRPDGTLAYDMECKSDNSMLTFFEDVGHKYTPRMLYIDLEPTVIDEVRTGTYRQLFHPDKLISGKEDAASNYARGYYTIGYELINHVMNQIRLLADQSQSLQGFIVFHSFGGGTGSGFASLLSERLSTEYSKKSKLEFAVFPSPKISTVIVEPYNTVLNTHMGLEYSDCVFIVDNEALWDICTRSLDIKKPSFVSINRLIAQVISNITAGSRFTDGYTADFIEFQTNLVPFPRIHFPLVSYAPIRSAEKTYHEQNDTMALTQELFHPHNQMVKVNPTNGKYMATAVIYRGPVNQPDVNTTIQKLKNDRRITFADWCPTGFKIGYTASPPIFVPGGDLAPVQRSAVGLSNSTALVEAWARIDYKFDLMYAKRSFVHWYVGEGMEEGSPALAHNTLIILASMQTSKIAVFKSKSSSFTEDMIQERTTRREHSIRFRWNPNIRRIILHFFTQALGDRCVCSIPGVSMQQADDLKEAGYNSIQSFLTMFIKYRCDSARFAAHLYRRYNIEYIQALTIGEIFREYFRTIGVIYGYCVRKCI</sequence>
<dbReference type="Gene3D" id="3.30.1330.20">
    <property type="entry name" value="Tubulin/FtsZ, C-terminal domain"/>
    <property type="match status" value="1"/>
</dbReference>
<dbReference type="FunFam" id="3.40.50.1440:FF:000007">
    <property type="entry name" value="Tubulin alpha chain"/>
    <property type="match status" value="1"/>
</dbReference>
<keyword evidence="11" id="KW-0206">Cytoskeleton</keyword>
<dbReference type="Pfam" id="PF00091">
    <property type="entry name" value="Tubulin"/>
    <property type="match status" value="1"/>
</dbReference>
<dbReference type="GO" id="GO:0005874">
    <property type="term" value="C:microtubule"/>
    <property type="evidence" value="ECO:0007669"/>
    <property type="project" value="UniProtKB-KW"/>
</dbReference>
<comment type="catalytic activity">
    <reaction evidence="12">
        <text>GTP + H2O = GDP + phosphate + H(+)</text>
        <dbReference type="Rhea" id="RHEA:19669"/>
        <dbReference type="ChEBI" id="CHEBI:15377"/>
        <dbReference type="ChEBI" id="CHEBI:15378"/>
        <dbReference type="ChEBI" id="CHEBI:37565"/>
        <dbReference type="ChEBI" id="CHEBI:43474"/>
        <dbReference type="ChEBI" id="CHEBI:58189"/>
    </reaction>
    <physiologicalReaction direction="left-to-right" evidence="12">
        <dbReference type="Rhea" id="RHEA:19670"/>
    </physiologicalReaction>
</comment>
<dbReference type="InterPro" id="IPR003008">
    <property type="entry name" value="Tubulin_FtsZ_GTPase"/>
</dbReference>
<evidence type="ECO:0000313" key="16">
    <source>
        <dbReference type="EMBL" id="CAF1159212.1"/>
    </source>
</evidence>
<evidence type="ECO:0000256" key="10">
    <source>
        <dbReference type="ARBA" id="ARBA00023134"/>
    </source>
</evidence>
<dbReference type="Gene3D" id="3.40.50.1440">
    <property type="entry name" value="Tubulin/FtsZ, GTPase domain"/>
    <property type="match status" value="1"/>
</dbReference>